<dbReference type="GO" id="GO:0005886">
    <property type="term" value="C:plasma membrane"/>
    <property type="evidence" value="ECO:0007669"/>
    <property type="project" value="UniProtKB-SubCell"/>
</dbReference>
<dbReference type="InterPro" id="IPR025857">
    <property type="entry name" value="MacB_PCD"/>
</dbReference>
<reference evidence="10 11" key="1">
    <citation type="submission" date="2016-10" db="EMBL/GenBank/DDBJ databases">
        <authorList>
            <person name="de Groot N.N."/>
        </authorList>
    </citation>
    <scope>NUCLEOTIDE SEQUENCE [LARGE SCALE GENOMIC DNA]</scope>
    <source>
        <strain evidence="10 11">ATCC 29281</strain>
    </source>
</reference>
<proteinExistence type="inferred from homology"/>
<keyword evidence="11" id="KW-1185">Reference proteome</keyword>
<evidence type="ECO:0000256" key="2">
    <source>
        <dbReference type="ARBA" id="ARBA00022475"/>
    </source>
</evidence>
<comment type="subcellular location">
    <subcellularLocation>
        <location evidence="1">Cell membrane</location>
        <topology evidence="1">Multi-pass membrane protein</topology>
    </subcellularLocation>
</comment>
<dbReference type="InterPro" id="IPR017800">
    <property type="entry name" value="ADOP"/>
</dbReference>
<feature type="transmembrane region" description="Helical" evidence="7">
    <location>
        <begin position="686"/>
        <end position="707"/>
    </location>
</feature>
<feature type="domain" description="ABC3 transporter permease C-terminal" evidence="8">
    <location>
        <begin position="276"/>
        <end position="398"/>
    </location>
</feature>
<feature type="transmembrane region" description="Helical" evidence="7">
    <location>
        <begin position="743"/>
        <end position="762"/>
    </location>
</feature>
<dbReference type="RefSeq" id="WP_074728949.1">
    <property type="nucleotide sequence ID" value="NZ_FNQS01000009.1"/>
</dbReference>
<dbReference type="NCBIfam" id="TIGR03434">
    <property type="entry name" value="ADOP"/>
    <property type="match status" value="1"/>
</dbReference>
<feature type="transmembrane region" description="Helical" evidence="7">
    <location>
        <begin position="20"/>
        <end position="39"/>
    </location>
</feature>
<name>A0A1H4ED69_9GAMM</name>
<dbReference type="InterPro" id="IPR003838">
    <property type="entry name" value="ABC3_permease_C"/>
</dbReference>
<feature type="transmembrane region" description="Helical" evidence="7">
    <location>
        <begin position="361"/>
        <end position="384"/>
    </location>
</feature>
<evidence type="ECO:0000259" key="9">
    <source>
        <dbReference type="Pfam" id="PF12704"/>
    </source>
</evidence>
<protein>
    <submittedName>
        <fullName evidence="10">Duplicated orphan permease</fullName>
    </submittedName>
</protein>
<dbReference type="Pfam" id="PF02687">
    <property type="entry name" value="FtsX"/>
    <property type="match status" value="2"/>
</dbReference>
<keyword evidence="4 7" id="KW-1133">Transmembrane helix</keyword>
<gene>
    <name evidence="10" type="ORF">SAMN02982996_02617</name>
</gene>
<feature type="domain" description="MacB-like periplasmic core" evidence="9">
    <location>
        <begin position="492"/>
        <end position="640"/>
    </location>
</feature>
<dbReference type="PANTHER" id="PTHR30572">
    <property type="entry name" value="MEMBRANE COMPONENT OF TRANSPORTER-RELATED"/>
    <property type="match status" value="1"/>
</dbReference>
<dbReference type="STRING" id="71657.SAMN02982996_02617"/>
<comment type="similarity">
    <text evidence="6">Belongs to the ABC-4 integral membrane protein family.</text>
</comment>
<feature type="domain" description="ABC3 transporter permease C-terminal" evidence="8">
    <location>
        <begin position="690"/>
        <end position="803"/>
    </location>
</feature>
<accession>A0A1H4ED69</accession>
<evidence type="ECO:0000256" key="5">
    <source>
        <dbReference type="ARBA" id="ARBA00023136"/>
    </source>
</evidence>
<feature type="transmembrane region" description="Helical" evidence="7">
    <location>
        <begin position="270"/>
        <end position="294"/>
    </location>
</feature>
<organism evidence="10 11">
    <name type="scientific">Lonsdalea quercina</name>
    <dbReference type="NCBI Taxonomy" id="71657"/>
    <lineage>
        <taxon>Bacteria</taxon>
        <taxon>Pseudomonadati</taxon>
        <taxon>Pseudomonadota</taxon>
        <taxon>Gammaproteobacteria</taxon>
        <taxon>Enterobacterales</taxon>
        <taxon>Pectobacteriaceae</taxon>
        <taxon>Lonsdalea</taxon>
    </lineage>
</organism>
<keyword evidence="2" id="KW-1003">Cell membrane</keyword>
<keyword evidence="3 7" id="KW-0812">Transmembrane</keyword>
<evidence type="ECO:0000313" key="11">
    <source>
        <dbReference type="Proteomes" id="UP000187280"/>
    </source>
</evidence>
<evidence type="ECO:0000256" key="4">
    <source>
        <dbReference type="ARBA" id="ARBA00022989"/>
    </source>
</evidence>
<dbReference type="GO" id="GO:0022857">
    <property type="term" value="F:transmembrane transporter activity"/>
    <property type="evidence" value="ECO:0007669"/>
    <property type="project" value="TreeGrafter"/>
</dbReference>
<evidence type="ECO:0000256" key="3">
    <source>
        <dbReference type="ARBA" id="ARBA00022692"/>
    </source>
</evidence>
<feature type="transmembrane region" description="Helical" evidence="7">
    <location>
        <begin position="315"/>
        <end position="341"/>
    </location>
</feature>
<dbReference type="PANTHER" id="PTHR30572:SF4">
    <property type="entry name" value="ABC TRANSPORTER PERMEASE YTRF"/>
    <property type="match status" value="1"/>
</dbReference>
<evidence type="ECO:0000256" key="6">
    <source>
        <dbReference type="ARBA" id="ARBA00038076"/>
    </source>
</evidence>
<evidence type="ECO:0000313" key="10">
    <source>
        <dbReference type="EMBL" id="SEA82896.1"/>
    </source>
</evidence>
<evidence type="ECO:0000259" key="8">
    <source>
        <dbReference type="Pfam" id="PF02687"/>
    </source>
</evidence>
<dbReference type="Pfam" id="PF12704">
    <property type="entry name" value="MacB_PCD"/>
    <property type="match status" value="2"/>
</dbReference>
<feature type="transmembrane region" description="Helical" evidence="7">
    <location>
        <begin position="769"/>
        <end position="793"/>
    </location>
</feature>
<keyword evidence="5 7" id="KW-0472">Membrane</keyword>
<evidence type="ECO:0000256" key="7">
    <source>
        <dbReference type="SAM" id="Phobius"/>
    </source>
</evidence>
<dbReference type="EMBL" id="FNQS01000009">
    <property type="protein sequence ID" value="SEA82896.1"/>
    <property type="molecule type" value="Genomic_DNA"/>
</dbReference>
<dbReference type="GeneID" id="97765469"/>
<dbReference type="InterPro" id="IPR050250">
    <property type="entry name" value="Macrolide_Exporter_MacB"/>
</dbReference>
<dbReference type="eggNOG" id="COG0577">
    <property type="taxonomic scope" value="Bacteria"/>
</dbReference>
<evidence type="ECO:0000256" key="1">
    <source>
        <dbReference type="ARBA" id="ARBA00004651"/>
    </source>
</evidence>
<feature type="domain" description="MacB-like periplasmic core" evidence="9">
    <location>
        <begin position="21"/>
        <end position="235"/>
    </location>
</feature>
<dbReference type="Proteomes" id="UP000187280">
    <property type="component" value="Unassembled WGS sequence"/>
</dbReference>
<feature type="transmembrane region" description="Helical" evidence="7">
    <location>
        <begin position="421"/>
        <end position="445"/>
    </location>
</feature>
<dbReference type="AlphaFoldDB" id="A0A1H4ED69"/>
<sequence>MSMIFDLRYACRLLLKRPGFSVFTMLIMAIGLGMCIYMYSVINGLVLKPLPFHDAERMVVVSPSINGVRLGDSPISYMDFMDLKAKSQRLEQLGYYYGDVANISLDGQASRYIAIRSEPDLFSFTGVQPELGRIYNQQDTGEGANPVAVISHEMWQNYFGGRQDILNRSFMVNGISTRIIGVMPEGFAFPMNNQIWLPSTLNPRHITVENAPSIQTFGKIKPGFSAEDVDAELKNIMDARAQQFPEINRGRSAFVITFMDSFMGEDSKPIFLIMLLAVGLVLLLACCNVGNMLLVRAIERSKETAIRIAHGAPPLRVVLQMMWESAIICCMGGVIGLLLAGWGLSLTNTLIVRVVPDQPPFWWHLGIDAATVMKTLALVALASLMTGALPAWKMVHSNVNDVLRDGTRGAQSRSSSRISRALVIFEVALSCAVLCIGALLSLVVAQASKIDYGVQQQNVWSAKVSLPDRTYPTALDSYNFDNRIVAELNAQPAVEQAGLISRLPGEFTPTSNVEIEGASYLRSNRNQYPRVNDVIAYPGTLEALGVNAQLGRLLNLHDDNRSQKVVVVTRSFIDRYLPGESMPIGKKIRWVEGDDRDWYTLVGVIPHIIQGRPFGHSKGMPTAYRSMLQAPQDQMSIIVKGMNHEDLSHTIQSSLSRIDSQLPAYQEKTLQEVVGRNTVGLSYISILFNLFGIMAVLLAGSGIYGVMAKTIHQRYAELGTRRALGATPANIISLILIQGWWQLAIGLVISLPVIGVVTPMILRIFGSQGIALTALFVAMALLIAAVVTVATLVPARRAIQIQPIDALRHQ</sequence>